<accession>X7F7Y1</accession>
<dbReference type="Proteomes" id="UP000023430">
    <property type="component" value="Unassembled WGS sequence"/>
</dbReference>
<dbReference type="EMBL" id="JAME01000014">
    <property type="protein sequence ID" value="ETX28910.1"/>
    <property type="molecule type" value="Genomic_DNA"/>
</dbReference>
<protein>
    <recommendedName>
        <fullName evidence="4">Flagellar motor switch protein</fullName>
    </recommendedName>
</protein>
<feature type="transmembrane region" description="Helical" evidence="1">
    <location>
        <begin position="6"/>
        <end position="24"/>
    </location>
</feature>
<evidence type="ECO:0008006" key="4">
    <source>
        <dbReference type="Google" id="ProtNLM"/>
    </source>
</evidence>
<dbReference type="RefSeq" id="WP_043770398.1">
    <property type="nucleotide sequence ID" value="NZ_JAME01000014.1"/>
</dbReference>
<keyword evidence="1" id="KW-0812">Transmembrane</keyword>
<evidence type="ECO:0000256" key="1">
    <source>
        <dbReference type="SAM" id="Phobius"/>
    </source>
</evidence>
<keyword evidence="1" id="KW-1133">Transmembrane helix</keyword>
<reference evidence="2 3" key="1">
    <citation type="submission" date="2014-01" db="EMBL/GenBank/DDBJ databases">
        <title>Roseivivax isoporae LMG 25204 Genome Sequencing.</title>
        <authorList>
            <person name="Lai Q."/>
            <person name="Li G."/>
            <person name="Shao Z."/>
        </authorList>
    </citation>
    <scope>NUCLEOTIDE SEQUENCE [LARGE SCALE GENOMIC DNA]</scope>
    <source>
        <strain evidence="2 3">LMG 25204</strain>
    </source>
</reference>
<organism evidence="2 3">
    <name type="scientific">Roseivivax isoporae LMG 25204</name>
    <dbReference type="NCBI Taxonomy" id="1449351"/>
    <lineage>
        <taxon>Bacteria</taxon>
        <taxon>Pseudomonadati</taxon>
        <taxon>Pseudomonadota</taxon>
        <taxon>Alphaproteobacteria</taxon>
        <taxon>Rhodobacterales</taxon>
        <taxon>Roseobacteraceae</taxon>
        <taxon>Roseivivax</taxon>
    </lineage>
</organism>
<proteinExistence type="predicted"/>
<dbReference type="AlphaFoldDB" id="X7F7Y1"/>
<evidence type="ECO:0000313" key="2">
    <source>
        <dbReference type="EMBL" id="ETX28910.1"/>
    </source>
</evidence>
<name>X7F7Y1_9RHOB</name>
<dbReference type="OrthoDB" id="7865359at2"/>
<keyword evidence="3" id="KW-1185">Reference proteome</keyword>
<keyword evidence="1" id="KW-0472">Membrane</keyword>
<comment type="caution">
    <text evidence="2">The sequence shown here is derived from an EMBL/GenBank/DDBJ whole genome shotgun (WGS) entry which is preliminary data.</text>
</comment>
<sequence>MTGLFIDMMIMALLLGAIGFGLVLERRVRRLMQVLQELQPAVDQFAQAVDRTEETVVALRGRTSGREAPAPQPETAATRLSPLPTMRNLRNQAARAMQAGTGVAAVEGKADMVRSFFETAQRRQS</sequence>
<gene>
    <name evidence="2" type="ORF">RISW2_04145</name>
</gene>
<dbReference type="STRING" id="1449351.RISW2_04145"/>
<dbReference type="eggNOG" id="ENOG503356Y">
    <property type="taxonomic scope" value="Bacteria"/>
</dbReference>
<evidence type="ECO:0000313" key="3">
    <source>
        <dbReference type="Proteomes" id="UP000023430"/>
    </source>
</evidence>